<evidence type="ECO:0000313" key="11">
    <source>
        <dbReference type="Proteomes" id="UP000597459"/>
    </source>
</evidence>
<dbReference type="EMBL" id="WOTH01000016">
    <property type="protein sequence ID" value="NHO54105.1"/>
    <property type="molecule type" value="Genomic_DNA"/>
</dbReference>
<evidence type="ECO:0000256" key="3">
    <source>
        <dbReference type="ARBA" id="ARBA00004856"/>
    </source>
</evidence>
<accession>A0A967B7D0</accession>
<protein>
    <recommendedName>
        <fullName evidence="4">Methylamine utilization protein MauE</fullName>
    </recommendedName>
</protein>
<dbReference type="GO" id="GO:0030416">
    <property type="term" value="P:methylamine metabolic process"/>
    <property type="evidence" value="ECO:0007669"/>
    <property type="project" value="InterPro"/>
</dbReference>
<keyword evidence="6 8" id="KW-1133">Transmembrane helix</keyword>
<evidence type="ECO:0000256" key="4">
    <source>
        <dbReference type="ARBA" id="ARBA00019078"/>
    </source>
</evidence>
<comment type="pathway">
    <text evidence="3">One-carbon metabolism; methylamine degradation.</text>
</comment>
<feature type="transmembrane region" description="Helical" evidence="8">
    <location>
        <begin position="72"/>
        <end position="93"/>
    </location>
</feature>
<comment type="caution">
    <text evidence="10">The sequence shown here is derived from an EMBL/GenBank/DDBJ whole genome shotgun (WGS) entry which is preliminary data.</text>
</comment>
<dbReference type="Pfam" id="PF07291">
    <property type="entry name" value="MauE"/>
    <property type="match status" value="1"/>
</dbReference>
<evidence type="ECO:0000256" key="5">
    <source>
        <dbReference type="ARBA" id="ARBA00022692"/>
    </source>
</evidence>
<feature type="transmembrane region" description="Helical" evidence="8">
    <location>
        <begin position="6"/>
        <end position="23"/>
    </location>
</feature>
<gene>
    <name evidence="10" type="ORF">GOB87_09090</name>
</gene>
<dbReference type="GO" id="GO:0016020">
    <property type="term" value="C:membrane"/>
    <property type="evidence" value="ECO:0007669"/>
    <property type="project" value="UniProtKB-SubCell"/>
</dbReference>
<evidence type="ECO:0000259" key="9">
    <source>
        <dbReference type="Pfam" id="PF07291"/>
    </source>
</evidence>
<keyword evidence="11" id="KW-1185">Reference proteome</keyword>
<reference evidence="10" key="1">
    <citation type="submission" date="2019-11" db="EMBL/GenBank/DDBJ databases">
        <title>Description of new Acetobacter species.</title>
        <authorList>
            <person name="Cleenwerck I."/>
            <person name="Sombolestani A.S."/>
        </authorList>
    </citation>
    <scope>NUCLEOTIDE SEQUENCE</scope>
    <source>
        <strain evidence="10">LMG 1626</strain>
    </source>
</reference>
<evidence type="ECO:0000256" key="1">
    <source>
        <dbReference type="ARBA" id="ARBA00003475"/>
    </source>
</evidence>
<name>A0A967B7D0_9PROT</name>
<dbReference type="AlphaFoldDB" id="A0A967B7D0"/>
<sequence>MTEGVSAVCAGGIGMMFLVAGIAKLREHDVFLGVLASYRLLPGWMLEGVAWMLGVLEVTAGASLLSGLGAPLGGMLAALMLMVFAVAMGVNVARGRTDLSCGCTPGMKGERLSWTLTLRTLACVMPALAPFAMRGGSDSLLLQVEGVVSGVALWLLWQSLRAVDSEAVSLAESGHA</sequence>
<feature type="domain" description="Methylamine utilisation protein MauE" evidence="9">
    <location>
        <begin position="5"/>
        <end position="128"/>
    </location>
</feature>
<evidence type="ECO:0000256" key="7">
    <source>
        <dbReference type="ARBA" id="ARBA00023136"/>
    </source>
</evidence>
<comment type="function">
    <text evidence="1">May be specifically involved in the processing, transport, and/or maturation of the MADH beta-subunit.</text>
</comment>
<evidence type="ECO:0000256" key="2">
    <source>
        <dbReference type="ARBA" id="ARBA00004141"/>
    </source>
</evidence>
<organism evidence="10 11">
    <name type="scientific">Acetobacter estunensis</name>
    <dbReference type="NCBI Taxonomy" id="104097"/>
    <lineage>
        <taxon>Bacteria</taxon>
        <taxon>Pseudomonadati</taxon>
        <taxon>Pseudomonadota</taxon>
        <taxon>Alphaproteobacteria</taxon>
        <taxon>Acetobacterales</taxon>
        <taxon>Acetobacteraceae</taxon>
        <taxon>Acetobacter</taxon>
    </lineage>
</organism>
<evidence type="ECO:0000313" key="10">
    <source>
        <dbReference type="EMBL" id="NHO54105.1"/>
    </source>
</evidence>
<evidence type="ECO:0000256" key="6">
    <source>
        <dbReference type="ARBA" id="ARBA00022989"/>
    </source>
</evidence>
<keyword evidence="5 8" id="KW-0812">Transmembrane</keyword>
<dbReference type="InterPro" id="IPR009908">
    <property type="entry name" value="Methylamine_util_MauE"/>
</dbReference>
<proteinExistence type="predicted"/>
<dbReference type="Proteomes" id="UP000597459">
    <property type="component" value="Unassembled WGS sequence"/>
</dbReference>
<keyword evidence="7 8" id="KW-0472">Membrane</keyword>
<comment type="subcellular location">
    <subcellularLocation>
        <location evidence="2">Membrane</location>
        <topology evidence="2">Multi-pass membrane protein</topology>
    </subcellularLocation>
</comment>
<evidence type="ECO:0000256" key="8">
    <source>
        <dbReference type="SAM" id="Phobius"/>
    </source>
</evidence>